<feature type="coiled-coil region" evidence="1">
    <location>
        <begin position="339"/>
        <end position="391"/>
    </location>
</feature>
<feature type="compositionally biased region" description="Polar residues" evidence="2">
    <location>
        <begin position="201"/>
        <end position="216"/>
    </location>
</feature>
<dbReference type="Proteomes" id="UP001430356">
    <property type="component" value="Unassembled WGS sequence"/>
</dbReference>
<feature type="region of interest" description="Disordered" evidence="2">
    <location>
        <begin position="193"/>
        <end position="216"/>
    </location>
</feature>
<proteinExistence type="predicted"/>
<keyword evidence="1" id="KW-0175">Coiled coil</keyword>
<evidence type="ECO:0000256" key="1">
    <source>
        <dbReference type="SAM" id="Coils"/>
    </source>
</evidence>
<keyword evidence="4" id="KW-1185">Reference proteome</keyword>
<feature type="region of interest" description="Disordered" evidence="2">
    <location>
        <begin position="1"/>
        <end position="23"/>
    </location>
</feature>
<name>A0AAW0F165_9TRYP</name>
<organism evidence="3 4">
    <name type="scientific">Novymonas esmeraldas</name>
    <dbReference type="NCBI Taxonomy" id="1808958"/>
    <lineage>
        <taxon>Eukaryota</taxon>
        <taxon>Discoba</taxon>
        <taxon>Euglenozoa</taxon>
        <taxon>Kinetoplastea</taxon>
        <taxon>Metakinetoplastina</taxon>
        <taxon>Trypanosomatida</taxon>
        <taxon>Trypanosomatidae</taxon>
        <taxon>Novymonas</taxon>
    </lineage>
</organism>
<evidence type="ECO:0000313" key="3">
    <source>
        <dbReference type="EMBL" id="KAK7199918.1"/>
    </source>
</evidence>
<gene>
    <name evidence="3" type="ORF">NESM_000039800</name>
</gene>
<protein>
    <submittedName>
        <fullName evidence="3">Uncharacterized protein</fullName>
    </submittedName>
</protein>
<dbReference type="AlphaFoldDB" id="A0AAW0F165"/>
<reference evidence="3 4" key="1">
    <citation type="journal article" date="2021" name="MBio">
        <title>A New Model Trypanosomatid, Novymonas esmeraldas: Genomic Perception of Its 'Candidatus Pandoraea novymonadis' Endosymbiont.</title>
        <authorList>
            <person name="Zakharova A."/>
            <person name="Saura A."/>
            <person name="Butenko A."/>
            <person name="Podesvova L."/>
            <person name="Warmusova S."/>
            <person name="Kostygov A.Y."/>
            <person name="Nenarokova A."/>
            <person name="Lukes J."/>
            <person name="Opperdoes F.R."/>
            <person name="Yurchenko V."/>
        </authorList>
    </citation>
    <scope>NUCLEOTIDE SEQUENCE [LARGE SCALE GENOMIC DNA]</scope>
    <source>
        <strain evidence="3 4">E262AT.01</strain>
    </source>
</reference>
<accession>A0AAW0F165</accession>
<sequence length="469" mass="49523">MYPGLPRWSDGSSGGTAASSGHRAVPVAATTAVPPNRGTTESGGYVITPALVHAAPPLAQAIKTSRSGRAFVNHNAPASVPLGGAAAPPPLAATAVPTAGVVPGPSTRAHAGQRQQSAQPSLRMGAYDGADGRLAAAASPPFVPGRLTHGTDRRGLIRGTTVAAPGDAQRESASGLSLEVEGVQTGEGVLVDATPARRRSTTGATPNSSHDAAQQTQLRRQLEKAVADLKAATTASRRQKQEHQQQRAEWLLLLREAEARLRVVETNQVARERLFCRELGDAIKKLLDAAASQAEMARVAALAHANERNSWEAERSALVGELQAAQAALAAQTPSASPVEVETGALEQLRAELAALQQSTAERQRSLEVRLAEVQTTLQTAEAELRRYRQERDQSGFLVAQCRLFIQQVCQPGFSVVKGPSLEPVEKDRPEPTGYVLVPLAVLLHGYALLPEGDRQAVIDHYDAKGKSL</sequence>
<dbReference type="EMBL" id="JAECZO010000002">
    <property type="protein sequence ID" value="KAK7199918.1"/>
    <property type="molecule type" value="Genomic_DNA"/>
</dbReference>
<comment type="caution">
    <text evidence="3">The sequence shown here is derived from an EMBL/GenBank/DDBJ whole genome shotgun (WGS) entry which is preliminary data.</text>
</comment>
<evidence type="ECO:0000313" key="4">
    <source>
        <dbReference type="Proteomes" id="UP001430356"/>
    </source>
</evidence>
<evidence type="ECO:0000256" key="2">
    <source>
        <dbReference type="SAM" id="MobiDB-lite"/>
    </source>
</evidence>